<dbReference type="RefSeq" id="WP_246911416.1">
    <property type="nucleotide sequence ID" value="NZ_JALJRB010000019.1"/>
</dbReference>
<feature type="signal peptide" evidence="1">
    <location>
        <begin position="1"/>
        <end position="29"/>
    </location>
</feature>
<keyword evidence="1" id="KW-0732">Signal</keyword>
<evidence type="ECO:0000256" key="1">
    <source>
        <dbReference type="SAM" id="SignalP"/>
    </source>
</evidence>
<organism evidence="3 4">
    <name type="scientific">Desulfatitalea alkaliphila</name>
    <dbReference type="NCBI Taxonomy" id="2929485"/>
    <lineage>
        <taxon>Bacteria</taxon>
        <taxon>Pseudomonadati</taxon>
        <taxon>Thermodesulfobacteriota</taxon>
        <taxon>Desulfobacteria</taxon>
        <taxon>Desulfobacterales</taxon>
        <taxon>Desulfosarcinaceae</taxon>
        <taxon>Desulfatitalea</taxon>
    </lineage>
</organism>
<dbReference type="AlphaFoldDB" id="A0AA41R699"/>
<dbReference type="SUPFAM" id="SSF54106">
    <property type="entry name" value="LysM domain"/>
    <property type="match status" value="1"/>
</dbReference>
<dbReference type="CDD" id="cd00118">
    <property type="entry name" value="LysM"/>
    <property type="match status" value="1"/>
</dbReference>
<dbReference type="EMBL" id="JALJRB010000019">
    <property type="protein sequence ID" value="MCJ8501935.1"/>
    <property type="molecule type" value="Genomic_DNA"/>
</dbReference>
<dbReference type="Gene3D" id="3.10.350.10">
    <property type="entry name" value="LysM domain"/>
    <property type="match status" value="1"/>
</dbReference>
<feature type="domain" description="LysM" evidence="2">
    <location>
        <begin position="44"/>
        <end position="92"/>
    </location>
</feature>
<evidence type="ECO:0000259" key="2">
    <source>
        <dbReference type="PROSITE" id="PS51782"/>
    </source>
</evidence>
<dbReference type="Pfam" id="PF01476">
    <property type="entry name" value="LysM"/>
    <property type="match status" value="1"/>
</dbReference>
<dbReference type="InterPro" id="IPR018392">
    <property type="entry name" value="LysM"/>
</dbReference>
<reference evidence="3" key="1">
    <citation type="submission" date="2022-04" db="EMBL/GenBank/DDBJ databases">
        <title>Desulfatitalea alkaliphila sp. nov., a novel anaerobic sulfate-reducing bacterium isolated from terrestrial mud volcano, Taman Peninsula, Russia.</title>
        <authorList>
            <person name="Khomyakova M.A."/>
            <person name="Merkel A.Y."/>
            <person name="Slobodkin A.I."/>
        </authorList>
    </citation>
    <scope>NUCLEOTIDE SEQUENCE</scope>
    <source>
        <strain evidence="3">M08but</strain>
    </source>
</reference>
<evidence type="ECO:0000313" key="4">
    <source>
        <dbReference type="Proteomes" id="UP001165427"/>
    </source>
</evidence>
<dbReference type="InterPro" id="IPR036779">
    <property type="entry name" value="LysM_dom_sf"/>
</dbReference>
<proteinExistence type="predicted"/>
<dbReference type="PROSITE" id="PS51782">
    <property type="entry name" value="LYSM"/>
    <property type="match status" value="1"/>
</dbReference>
<protein>
    <submittedName>
        <fullName evidence="3">LysM peptidoglycan-binding domain-containing protein</fullName>
    </submittedName>
</protein>
<evidence type="ECO:0000313" key="3">
    <source>
        <dbReference type="EMBL" id="MCJ8501935.1"/>
    </source>
</evidence>
<dbReference type="Proteomes" id="UP001165427">
    <property type="component" value="Unassembled WGS sequence"/>
</dbReference>
<keyword evidence="4" id="KW-1185">Reference proteome</keyword>
<dbReference type="InterPro" id="IPR052196">
    <property type="entry name" value="Bact_Kbp"/>
</dbReference>
<dbReference type="SMART" id="SM00257">
    <property type="entry name" value="LysM"/>
    <property type="match status" value="1"/>
</dbReference>
<accession>A0AA41R699</accession>
<sequence length="345" mass="38837">MKSKMQRPVLVSLLLFLGWALMTTGQAVAAENRISQDVQYEAGFYYTVQEGDTLWDLSQRFSDSPWQWPDLWRENQQIPNPHWIYPGERIRLFRKSDQHHTETTIAAPPETREEAAAPPAVDFVYPFIDRVGFIRKPSVQPVGVIFKSFDDRKLIGEEDLVYIRHPESGQQNAFLPGTRFTVYQTKRPNNDRDAQRAYGEQHYLLGIVEVVKQEEGYVTGKVVESFRAIGVGDLLMPYEPLPPEMAVVESTTGIEARIIAGEEQTRIMGDHFVAFIDKGADDRIVPGQVYDIFDEPTTRALGRGATLAPVNIGSLVVLRAEKNTATVLINASKRTIEAGHLVLAP</sequence>
<dbReference type="PANTHER" id="PTHR34700:SF4">
    <property type="entry name" value="PHAGE-LIKE ELEMENT PBSX PROTEIN XKDP"/>
    <property type="match status" value="1"/>
</dbReference>
<dbReference type="PANTHER" id="PTHR34700">
    <property type="entry name" value="POTASSIUM BINDING PROTEIN KBP"/>
    <property type="match status" value="1"/>
</dbReference>
<feature type="chain" id="PRO_5041323468" evidence="1">
    <location>
        <begin position="30"/>
        <end position="345"/>
    </location>
</feature>
<name>A0AA41R699_9BACT</name>
<gene>
    <name evidence="3" type="ORF">MRX98_15225</name>
</gene>
<comment type="caution">
    <text evidence="3">The sequence shown here is derived from an EMBL/GenBank/DDBJ whole genome shotgun (WGS) entry which is preliminary data.</text>
</comment>